<evidence type="ECO:0000259" key="3">
    <source>
        <dbReference type="Pfam" id="PF13962"/>
    </source>
</evidence>
<dbReference type="InterPro" id="IPR036770">
    <property type="entry name" value="Ankyrin_rpt-contain_sf"/>
</dbReference>
<dbReference type="Pfam" id="PF13962">
    <property type="entry name" value="PGG"/>
    <property type="match status" value="1"/>
</dbReference>
<evidence type="ECO:0000256" key="1">
    <source>
        <dbReference type="SAM" id="MobiDB-lite"/>
    </source>
</evidence>
<gene>
    <name evidence="4" type="ORF">VITISV_013117</name>
</gene>
<proteinExistence type="predicted"/>
<protein>
    <recommendedName>
        <fullName evidence="3">PGG domain-containing protein</fullName>
    </recommendedName>
</protein>
<accession>A5CBQ6</accession>
<dbReference type="AlphaFoldDB" id="A5CBQ6"/>
<organism evidence="4">
    <name type="scientific">Vitis vinifera</name>
    <name type="common">Grape</name>
    <dbReference type="NCBI Taxonomy" id="29760"/>
    <lineage>
        <taxon>Eukaryota</taxon>
        <taxon>Viridiplantae</taxon>
        <taxon>Streptophyta</taxon>
        <taxon>Embryophyta</taxon>
        <taxon>Tracheophyta</taxon>
        <taxon>Spermatophyta</taxon>
        <taxon>Magnoliopsida</taxon>
        <taxon>eudicotyledons</taxon>
        <taxon>Gunneridae</taxon>
        <taxon>Pentapetalae</taxon>
        <taxon>rosids</taxon>
        <taxon>Vitales</taxon>
        <taxon>Vitaceae</taxon>
        <taxon>Viteae</taxon>
        <taxon>Vitis</taxon>
    </lineage>
</organism>
<dbReference type="EMBL" id="AM489240">
    <property type="protein sequence ID" value="CAN73274.1"/>
    <property type="molecule type" value="Genomic_DNA"/>
</dbReference>
<reference evidence="4" key="1">
    <citation type="journal article" date="2007" name="PLoS ONE">
        <title>The first genome sequence of an elite grapevine cultivar (Pinot noir Vitis vinifera L.): coping with a highly heterozygous genome.</title>
        <authorList>
            <person name="Velasco R."/>
            <person name="Zharkikh A."/>
            <person name="Troggio M."/>
            <person name="Cartwright D.A."/>
            <person name="Cestaro A."/>
            <person name="Pruss D."/>
            <person name="Pindo M."/>
            <person name="FitzGerald L.M."/>
            <person name="Vezzulli S."/>
            <person name="Reid J."/>
            <person name="Malacarne G."/>
            <person name="Iliev D."/>
            <person name="Coppola G."/>
            <person name="Wardell B."/>
            <person name="Micheletti D."/>
            <person name="Macalma T."/>
            <person name="Facci M."/>
            <person name="Mitchell J.T."/>
            <person name="Perazzolli M."/>
            <person name="Eldredge G."/>
            <person name="Gatto P."/>
            <person name="Oyzerski R."/>
            <person name="Moretto M."/>
            <person name="Gutin N."/>
            <person name="Stefanini M."/>
            <person name="Chen Y."/>
            <person name="Segala C."/>
            <person name="Davenport C."/>
            <person name="Dematte L."/>
            <person name="Mraz A."/>
            <person name="Battilana J."/>
            <person name="Stormo K."/>
            <person name="Costa F."/>
            <person name="Tao Q."/>
            <person name="Si-Ammour A."/>
            <person name="Harkins T."/>
            <person name="Lackey A."/>
            <person name="Perbost C."/>
            <person name="Taillon B."/>
            <person name="Stella A."/>
            <person name="Solovyev V."/>
            <person name="Fawcett J.A."/>
            <person name="Sterck L."/>
            <person name="Vandepoele K."/>
            <person name="Grando S.M."/>
            <person name="Toppo S."/>
            <person name="Moser C."/>
            <person name="Lanchbury J."/>
            <person name="Bogden R."/>
            <person name="Skolnick M."/>
            <person name="Sgaramella V."/>
            <person name="Bhatnagar S.K."/>
            <person name="Fontana P."/>
            <person name="Gutin A."/>
            <person name="Van de Peer Y."/>
            <person name="Salamini F."/>
            <person name="Viola R."/>
        </authorList>
    </citation>
    <scope>NUCLEOTIDE SEQUENCE</scope>
</reference>
<feature type="compositionally biased region" description="Low complexity" evidence="1">
    <location>
        <begin position="553"/>
        <end position="564"/>
    </location>
</feature>
<dbReference type="SUPFAM" id="SSF48403">
    <property type="entry name" value="Ankyrin repeat"/>
    <property type="match status" value="1"/>
</dbReference>
<feature type="region of interest" description="Disordered" evidence="1">
    <location>
        <begin position="550"/>
        <end position="591"/>
    </location>
</feature>
<feature type="transmembrane region" description="Helical" evidence="2">
    <location>
        <begin position="477"/>
        <end position="496"/>
    </location>
</feature>
<feature type="domain" description="PGG" evidence="3">
    <location>
        <begin position="385"/>
        <end position="497"/>
    </location>
</feature>
<dbReference type="SMART" id="SM00248">
    <property type="entry name" value="ANK"/>
    <property type="match status" value="5"/>
</dbReference>
<feature type="transmembrane region" description="Helical" evidence="2">
    <location>
        <begin position="433"/>
        <end position="456"/>
    </location>
</feature>
<dbReference type="Gene3D" id="1.25.40.20">
    <property type="entry name" value="Ankyrin repeat-containing domain"/>
    <property type="match status" value="2"/>
</dbReference>
<evidence type="ECO:0000313" key="4">
    <source>
        <dbReference type="EMBL" id="CAN73274.1"/>
    </source>
</evidence>
<name>A5CBQ6_VITVI</name>
<keyword evidence="2" id="KW-1133">Transmembrane helix</keyword>
<sequence length="591" mass="67076">MAAVTDSEKERELNARLFHALMENDKDVVIELCRQESTSDGPLHVTSIHKDTVLHLACYSKQPHLAEELVQLLPNNPNLRLTKLKNDVGNTVLHEAATSNSLTQVATVMIAKQHLAMMITERYPDLIGAKDGNKMTALQHLASVPSKKKITEGDQRCAKWRWELPIWKEVRDEKIKHVSAWELAEKLIKHDTSWEVTEIRLLNRGKPNPEEIKDSSSQQLEEKTRERCCKKNIKTRTAGVKRDETPLFLATMWKIPDMVEKILKSYPQAAEHINEKGRNILHVAIQYCQMKIFKKVMKDEMLTRRLLRATDTEGNSMLHMVAKKRKGLEEKTSQGPAFELQEQLLLFEKVKELVKSDFVRLFNHKNQTAEELLVDNYSKLHEESKEWTKRTSENCSIVGVLIATVAFAAAYTVPGGNQSTGIPVLLSQPFFVVFTLADIISLTLALTSVVTFLSILTSPFRLEDFKHSLIQKLMMGFTFLILSVTMMMVAFGATIILTIHNKENWTQIALYSVAFLPVIIFAVTYSPLYVQLVKACRHFWKFMKKIVPDPCGSSSSLPPNESLSTIYSDPPQSRASCSRRPSTSQTTNVEV</sequence>
<dbReference type="ExpressionAtlas" id="A5CBQ6">
    <property type="expression patterns" value="baseline and differential"/>
</dbReference>
<dbReference type="InterPro" id="IPR002110">
    <property type="entry name" value="Ankyrin_rpt"/>
</dbReference>
<dbReference type="PANTHER" id="PTHR24177">
    <property type="entry name" value="CASKIN"/>
    <property type="match status" value="1"/>
</dbReference>
<dbReference type="PANTHER" id="PTHR24177:SF314">
    <property type="entry name" value="PROTEIN ACCELERATED CELL DEATH 6-LIKE ISOFORM X1"/>
    <property type="match status" value="1"/>
</dbReference>
<dbReference type="InterPro" id="IPR026961">
    <property type="entry name" value="PGG_dom"/>
</dbReference>
<feature type="compositionally biased region" description="Polar residues" evidence="1">
    <location>
        <begin position="565"/>
        <end position="591"/>
    </location>
</feature>
<keyword evidence="2" id="KW-0812">Transmembrane</keyword>
<feature type="transmembrane region" description="Helical" evidence="2">
    <location>
        <begin position="508"/>
        <end position="530"/>
    </location>
</feature>
<keyword evidence="2" id="KW-0472">Membrane</keyword>
<evidence type="ECO:0000256" key="2">
    <source>
        <dbReference type="SAM" id="Phobius"/>
    </source>
</evidence>
<feature type="transmembrane region" description="Helical" evidence="2">
    <location>
        <begin position="395"/>
        <end position="413"/>
    </location>
</feature>